<dbReference type="EMBL" id="VJMJ01000009">
    <property type="protein sequence ID" value="KAF0744407.1"/>
    <property type="molecule type" value="Genomic_DNA"/>
</dbReference>
<reference evidence="3 4" key="1">
    <citation type="submission" date="2019-07" db="EMBL/GenBank/DDBJ databases">
        <title>Genomics analysis of Aphanomyces spp. identifies a new class of oomycete effector associated with host adaptation.</title>
        <authorList>
            <person name="Gaulin E."/>
        </authorList>
    </citation>
    <scope>NUCLEOTIDE SEQUENCE [LARGE SCALE GENOMIC DNA]</scope>
    <source>
        <strain evidence="3 4">ATCC 201684</strain>
    </source>
</reference>
<dbReference type="Gene3D" id="1.10.220.20">
    <property type="match status" value="1"/>
</dbReference>
<organism evidence="3 4">
    <name type="scientific">Aphanomyces euteiches</name>
    <dbReference type="NCBI Taxonomy" id="100861"/>
    <lineage>
        <taxon>Eukaryota</taxon>
        <taxon>Sar</taxon>
        <taxon>Stramenopiles</taxon>
        <taxon>Oomycota</taxon>
        <taxon>Saprolegniomycetes</taxon>
        <taxon>Saprolegniales</taxon>
        <taxon>Verrucalvaceae</taxon>
        <taxon>Aphanomyces</taxon>
    </lineage>
</organism>
<protein>
    <recommendedName>
        <fullName evidence="2">SEC7 domain-containing protein</fullName>
    </recommendedName>
</protein>
<dbReference type="Gene3D" id="1.10.1000.11">
    <property type="entry name" value="Arf Nucleotide-binding Site Opener,domain 2"/>
    <property type="match status" value="1"/>
</dbReference>
<dbReference type="AlphaFoldDB" id="A0A6G0XV99"/>
<feature type="domain" description="SEC7" evidence="2">
    <location>
        <begin position="27"/>
        <end position="219"/>
    </location>
</feature>
<dbReference type="GO" id="GO:0005085">
    <property type="term" value="F:guanyl-nucleotide exchange factor activity"/>
    <property type="evidence" value="ECO:0007669"/>
    <property type="project" value="InterPro"/>
</dbReference>
<dbReference type="SUPFAM" id="SSF48425">
    <property type="entry name" value="Sec7 domain"/>
    <property type="match status" value="1"/>
</dbReference>
<keyword evidence="4" id="KW-1185">Reference proteome</keyword>
<name>A0A6G0XV99_9STRA</name>
<evidence type="ECO:0000259" key="2">
    <source>
        <dbReference type="PROSITE" id="PS50190"/>
    </source>
</evidence>
<evidence type="ECO:0000313" key="4">
    <source>
        <dbReference type="Proteomes" id="UP000481153"/>
    </source>
</evidence>
<gene>
    <name evidence="3" type="ORF">Ae201684_000888</name>
</gene>
<dbReference type="PANTHER" id="PTHR10663">
    <property type="entry name" value="GUANYL-NUCLEOTIDE EXCHANGE FACTOR"/>
    <property type="match status" value="1"/>
</dbReference>
<feature type="region of interest" description="Disordered" evidence="1">
    <location>
        <begin position="1"/>
        <end position="27"/>
    </location>
</feature>
<dbReference type="PROSITE" id="PS50190">
    <property type="entry name" value="SEC7"/>
    <property type="match status" value="1"/>
</dbReference>
<comment type="caution">
    <text evidence="3">The sequence shown here is derived from an EMBL/GenBank/DDBJ whole genome shotgun (WGS) entry which is preliminary data.</text>
</comment>
<dbReference type="Proteomes" id="UP000481153">
    <property type="component" value="Unassembled WGS sequence"/>
</dbReference>
<proteinExistence type="predicted"/>
<accession>A0A6G0XV99</accession>
<dbReference type="GO" id="GO:0032012">
    <property type="term" value="P:regulation of ARF protein signal transduction"/>
    <property type="evidence" value="ECO:0007669"/>
    <property type="project" value="InterPro"/>
</dbReference>
<evidence type="ECO:0000256" key="1">
    <source>
        <dbReference type="SAM" id="MobiDB-lite"/>
    </source>
</evidence>
<dbReference type="Pfam" id="PF01369">
    <property type="entry name" value="Sec7"/>
    <property type="match status" value="1"/>
</dbReference>
<dbReference type="InterPro" id="IPR035999">
    <property type="entry name" value="Sec7_dom_sf"/>
</dbReference>
<evidence type="ECO:0000313" key="3">
    <source>
        <dbReference type="EMBL" id="KAF0744407.1"/>
    </source>
</evidence>
<dbReference type="VEuPathDB" id="FungiDB:AeMF1_012056"/>
<dbReference type="InterPro" id="IPR023394">
    <property type="entry name" value="Sec7_C_sf"/>
</dbReference>
<dbReference type="PANTHER" id="PTHR10663:SF375">
    <property type="entry name" value="LD29171P"/>
    <property type="match status" value="1"/>
</dbReference>
<dbReference type="InterPro" id="IPR000904">
    <property type="entry name" value="Sec7_dom"/>
</dbReference>
<sequence>MMQATQGTLLHRRDEGRQAAMSSKQRKQVSLKEVDGLLLQGIAKFNRDAKTGIQFCIDNQIVVECPKSIAKFMFDYNAKLDKHEIGQYLSRSRRQGDDFCTRVLSAFVSLLDFTDLVVDDAVRKFLSYFRLPGEAQQIDRLLGYFATRYHETNPSLLPSRDAALFIAFSILMLQTDLHNPSIPPQRKMSKEAFIRANQGTGEDLPADFLGAIYDRTKKSPFALWYNVRKTRACDECCAQLSDQDVSYAAVVSDDMDFCEVIDSWSIVKSVSLCEACWGRRTRVREASFDFCEILPVFE</sequence>
<dbReference type="SMART" id="SM00222">
    <property type="entry name" value="Sec7"/>
    <property type="match status" value="1"/>
</dbReference>
<dbReference type="CDD" id="cd00171">
    <property type="entry name" value="Sec7"/>
    <property type="match status" value="1"/>
</dbReference>